<accession>A0A0M3HV86</accession>
<dbReference type="Gene3D" id="3.30.230.90">
    <property type="match status" value="1"/>
</dbReference>
<protein>
    <submittedName>
        <fullName evidence="2">Proteasome assembly chaperone 3</fullName>
    </submittedName>
</protein>
<dbReference type="Pfam" id="PF10178">
    <property type="entry name" value="PAC3"/>
    <property type="match status" value="1"/>
</dbReference>
<proteinExistence type="predicted"/>
<dbReference type="Proteomes" id="UP000036681">
    <property type="component" value="Unplaced"/>
</dbReference>
<name>A0A0M3HV86_ASCLU</name>
<reference evidence="2" key="1">
    <citation type="submission" date="2017-02" db="UniProtKB">
        <authorList>
            <consortium name="WormBaseParasite"/>
        </authorList>
    </citation>
    <scope>IDENTIFICATION</scope>
</reference>
<dbReference type="WBParaSite" id="ALUE_0000681301-mRNA-1">
    <property type="protein sequence ID" value="ALUE_0000681301-mRNA-1"/>
    <property type="gene ID" value="ALUE_0000681301"/>
</dbReference>
<sequence length="127" mass="14110">MVEDVQLPTVTDLSFDYGTVRTHFTITAYQNTDVVAISNIGKIGQVIFPHPIIASALLPTHNVEFDTKLLLGPQLEDFDLLLSRFVGVLASHGRRRNFLFALGLTEFNVDHARAIVARLEEYLAASN</sequence>
<organism evidence="1 2">
    <name type="scientific">Ascaris lumbricoides</name>
    <name type="common">Giant roundworm</name>
    <dbReference type="NCBI Taxonomy" id="6252"/>
    <lineage>
        <taxon>Eukaryota</taxon>
        <taxon>Metazoa</taxon>
        <taxon>Ecdysozoa</taxon>
        <taxon>Nematoda</taxon>
        <taxon>Chromadorea</taxon>
        <taxon>Rhabditida</taxon>
        <taxon>Spirurina</taxon>
        <taxon>Ascaridomorpha</taxon>
        <taxon>Ascaridoidea</taxon>
        <taxon>Ascarididae</taxon>
        <taxon>Ascaris</taxon>
    </lineage>
</organism>
<keyword evidence="1" id="KW-1185">Reference proteome</keyword>
<dbReference type="InterPro" id="IPR018788">
    <property type="entry name" value="Proteasome_assmbl_chp_3"/>
</dbReference>
<evidence type="ECO:0000313" key="1">
    <source>
        <dbReference type="Proteomes" id="UP000036681"/>
    </source>
</evidence>
<dbReference type="AlphaFoldDB" id="A0A0M3HV86"/>
<dbReference type="InterPro" id="IPR053720">
    <property type="entry name" value="Psm_Assembly_Chaperone"/>
</dbReference>
<evidence type="ECO:0000313" key="2">
    <source>
        <dbReference type="WBParaSite" id="ALUE_0000681301-mRNA-1"/>
    </source>
</evidence>
<dbReference type="GO" id="GO:0043248">
    <property type="term" value="P:proteasome assembly"/>
    <property type="evidence" value="ECO:0007669"/>
    <property type="project" value="InterPro"/>
</dbReference>